<dbReference type="OrthoDB" id="47276at2759"/>
<keyword evidence="1" id="KW-0472">Membrane</keyword>
<name>A0A5E4NHY2_9HEMI</name>
<accession>A0A5E4NHY2</accession>
<feature type="chain" id="PRO_5022790710" description="CUB domain" evidence="2">
    <location>
        <begin position="23"/>
        <end position="348"/>
    </location>
</feature>
<keyword evidence="4" id="KW-1185">Reference proteome</keyword>
<dbReference type="AlphaFoldDB" id="A0A5E4NHY2"/>
<feature type="signal peptide" evidence="2">
    <location>
        <begin position="1"/>
        <end position="22"/>
    </location>
</feature>
<organism evidence="3 4">
    <name type="scientific">Cinara cedri</name>
    <dbReference type="NCBI Taxonomy" id="506608"/>
    <lineage>
        <taxon>Eukaryota</taxon>
        <taxon>Metazoa</taxon>
        <taxon>Ecdysozoa</taxon>
        <taxon>Arthropoda</taxon>
        <taxon>Hexapoda</taxon>
        <taxon>Insecta</taxon>
        <taxon>Pterygota</taxon>
        <taxon>Neoptera</taxon>
        <taxon>Paraneoptera</taxon>
        <taxon>Hemiptera</taxon>
        <taxon>Sternorrhyncha</taxon>
        <taxon>Aphidomorpha</taxon>
        <taxon>Aphidoidea</taxon>
        <taxon>Aphididae</taxon>
        <taxon>Lachninae</taxon>
        <taxon>Cinara</taxon>
    </lineage>
</organism>
<keyword evidence="1" id="KW-1133">Transmembrane helix</keyword>
<proteinExistence type="predicted"/>
<keyword evidence="2" id="KW-0732">Signal</keyword>
<dbReference type="EMBL" id="CABPRJ010002383">
    <property type="protein sequence ID" value="VVC44566.1"/>
    <property type="molecule type" value="Genomic_DNA"/>
</dbReference>
<protein>
    <recommendedName>
        <fullName evidence="5">CUB domain</fullName>
    </recommendedName>
</protein>
<dbReference type="Proteomes" id="UP000325440">
    <property type="component" value="Unassembled WGS sequence"/>
</dbReference>
<reference evidence="3 4" key="1">
    <citation type="submission" date="2019-08" db="EMBL/GenBank/DDBJ databases">
        <authorList>
            <person name="Alioto T."/>
            <person name="Alioto T."/>
            <person name="Gomez Garrido J."/>
        </authorList>
    </citation>
    <scope>NUCLEOTIDE SEQUENCE [LARGE SCALE GENOMIC DNA]</scope>
</reference>
<evidence type="ECO:0000313" key="4">
    <source>
        <dbReference type="Proteomes" id="UP000325440"/>
    </source>
</evidence>
<evidence type="ECO:0008006" key="5">
    <source>
        <dbReference type="Google" id="ProtNLM"/>
    </source>
</evidence>
<evidence type="ECO:0000313" key="3">
    <source>
        <dbReference type="EMBL" id="VVC44566.1"/>
    </source>
</evidence>
<feature type="transmembrane region" description="Helical" evidence="1">
    <location>
        <begin position="260"/>
        <end position="282"/>
    </location>
</feature>
<sequence length="348" mass="39194">MDLWSFYFNSLLVLLYSGRTTAYIEKVLENDSVCPMNFFTSNLNLIGREDQSAMVIKDSRYFQHWTGKHEFNCRFTVTSSLGFGIFAVIQHMSFRRNAQGQCIDYVQFRHTEKTLTFGEVNIKFKSSQQWGPKMCGTVNGFQVDVSDDELNNNNNDDTQLENSFIDMRGLIEVRLHLGNKSLDATEELSFEIVFTAFQECNFDNGLWKSCGSRTCIYKEFFQDGKLNCPYKSCKDEGSCRSVVTLNGNGDRFNTTFGTKIMAGTVAGLLTMFVAFIAFVWVFRNCGTLLCCLGHSNGHPHSSEMQRVPNLDTVAVMPSAPPDSVVISTGIQSADKDLPPSYESLFPSK</sequence>
<gene>
    <name evidence="3" type="ORF">CINCED_3A016455</name>
</gene>
<evidence type="ECO:0000256" key="2">
    <source>
        <dbReference type="SAM" id="SignalP"/>
    </source>
</evidence>
<keyword evidence="1" id="KW-0812">Transmembrane</keyword>
<evidence type="ECO:0000256" key="1">
    <source>
        <dbReference type="SAM" id="Phobius"/>
    </source>
</evidence>